<dbReference type="GO" id="GO:0046872">
    <property type="term" value="F:metal ion binding"/>
    <property type="evidence" value="ECO:0007669"/>
    <property type="project" value="UniProtKB-KW"/>
</dbReference>
<reference evidence="5 6" key="2">
    <citation type="submission" date="2018-11" db="EMBL/GenBank/DDBJ databases">
        <authorList>
            <consortium name="Pathogen Informatics"/>
        </authorList>
    </citation>
    <scope>NUCLEOTIDE SEQUENCE [LARGE SCALE GENOMIC DNA]</scope>
</reference>
<evidence type="ECO:0000259" key="4">
    <source>
        <dbReference type="Pfam" id="PF08652"/>
    </source>
</evidence>
<keyword evidence="2" id="KW-0547">Nucleotide-binding</keyword>
<dbReference type="OrthoDB" id="5853397at2759"/>
<reference evidence="7" key="1">
    <citation type="submission" date="2016-06" db="UniProtKB">
        <authorList>
            <consortium name="WormBaseParasite"/>
        </authorList>
    </citation>
    <scope>IDENTIFICATION</scope>
</reference>
<keyword evidence="2" id="KW-0479">Metal-binding</keyword>
<organism evidence="7">
    <name type="scientific">Gongylonema pulchrum</name>
    <dbReference type="NCBI Taxonomy" id="637853"/>
    <lineage>
        <taxon>Eukaryota</taxon>
        <taxon>Metazoa</taxon>
        <taxon>Ecdysozoa</taxon>
        <taxon>Nematoda</taxon>
        <taxon>Chromadorea</taxon>
        <taxon>Rhabditida</taxon>
        <taxon>Spirurina</taxon>
        <taxon>Spiruromorpha</taxon>
        <taxon>Spiruroidea</taxon>
        <taxon>Gongylonematidae</taxon>
        <taxon>Gongylonema</taxon>
    </lineage>
</organism>
<name>A0A183DZU1_9BILA</name>
<proteinExistence type="inferred from homology"/>
<dbReference type="EMBL" id="UYRT01081041">
    <property type="protein sequence ID" value="VDN23812.1"/>
    <property type="molecule type" value="Genomic_DNA"/>
</dbReference>
<comment type="subcellular location">
    <subcellularLocation>
        <location evidence="2">Nucleus</location>
    </subcellularLocation>
</comment>
<comment type="cofactor">
    <cofactor evidence="2">
        <name>a divalent metal cation</name>
        <dbReference type="ChEBI" id="CHEBI:60240"/>
    </cofactor>
</comment>
<dbReference type="EC" id="3.6.1.-" evidence="2"/>
<dbReference type="PANTHER" id="PTHR12395:SF9">
    <property type="entry name" value="DECAPPING AND EXORIBONUCLEASE PROTEIN"/>
    <property type="match status" value="1"/>
</dbReference>
<accession>A0A183DZU1</accession>
<keyword evidence="3" id="KW-0812">Transmembrane</keyword>
<evidence type="ECO:0000256" key="1">
    <source>
        <dbReference type="ARBA" id="ARBA00006562"/>
    </source>
</evidence>
<feature type="transmembrane region" description="Helical" evidence="3">
    <location>
        <begin position="113"/>
        <end position="134"/>
    </location>
</feature>
<dbReference type="GO" id="GO:0004518">
    <property type="term" value="F:nuclease activity"/>
    <property type="evidence" value="ECO:0007669"/>
    <property type="project" value="UniProtKB-KW"/>
</dbReference>
<dbReference type="GO" id="GO:0034353">
    <property type="term" value="F:mRNA 5'-diphosphatase activity"/>
    <property type="evidence" value="ECO:0007669"/>
    <property type="project" value="TreeGrafter"/>
</dbReference>
<feature type="domain" description="RAI1-like" evidence="4">
    <location>
        <begin position="7"/>
        <end position="95"/>
    </location>
</feature>
<dbReference type="InterPro" id="IPR039039">
    <property type="entry name" value="RAI1-like_fam"/>
</dbReference>
<evidence type="ECO:0000313" key="5">
    <source>
        <dbReference type="EMBL" id="VDN23812.1"/>
    </source>
</evidence>
<keyword evidence="2" id="KW-0540">Nuclease</keyword>
<keyword evidence="6" id="KW-1185">Reference proteome</keyword>
<dbReference type="GO" id="GO:0000166">
    <property type="term" value="F:nucleotide binding"/>
    <property type="evidence" value="ECO:0007669"/>
    <property type="project" value="UniProtKB-KW"/>
</dbReference>
<dbReference type="GO" id="GO:0000956">
    <property type="term" value="P:nuclear-transcribed mRNA catabolic process"/>
    <property type="evidence" value="ECO:0007669"/>
    <property type="project" value="TreeGrafter"/>
</dbReference>
<gene>
    <name evidence="5" type="ORF">GPUH_LOCUS14232</name>
</gene>
<keyword evidence="3" id="KW-1133">Transmembrane helix</keyword>
<keyword evidence="2" id="KW-0694">RNA-binding</keyword>
<dbReference type="GO" id="GO:0005634">
    <property type="term" value="C:nucleus"/>
    <property type="evidence" value="ECO:0007669"/>
    <property type="project" value="UniProtKB-SubCell"/>
</dbReference>
<keyword evidence="3" id="KW-0472">Membrane</keyword>
<comment type="similarity">
    <text evidence="1 2">Belongs to the DXO/Dom3Z family.</text>
</comment>
<evidence type="ECO:0000313" key="6">
    <source>
        <dbReference type="Proteomes" id="UP000271098"/>
    </source>
</evidence>
<dbReference type="InterPro" id="IPR013961">
    <property type="entry name" value="RAI1"/>
</dbReference>
<evidence type="ECO:0000313" key="7">
    <source>
        <dbReference type="WBParaSite" id="GPUH_0001425001-mRNA-1"/>
    </source>
</evidence>
<dbReference type="WBParaSite" id="GPUH_0001425001-mRNA-1">
    <property type="protein sequence ID" value="GPUH_0001425001-mRNA-1"/>
    <property type="gene ID" value="GPUH_0001425001"/>
</dbReference>
<dbReference type="GO" id="GO:0110155">
    <property type="term" value="P:NAD-cap decapping"/>
    <property type="evidence" value="ECO:0007669"/>
    <property type="project" value="TreeGrafter"/>
</dbReference>
<evidence type="ECO:0000256" key="2">
    <source>
        <dbReference type="RuleBase" id="RU367113"/>
    </source>
</evidence>
<dbReference type="Pfam" id="PF08652">
    <property type="entry name" value="RAI1"/>
    <property type="match status" value="1"/>
</dbReference>
<evidence type="ECO:0000256" key="3">
    <source>
        <dbReference type="SAM" id="Phobius"/>
    </source>
</evidence>
<sequence>MIGNTMNFKQTAWKFGVIKYQSVHFLCVVKTPYKRSERDSIANYRGHKFEQYMTSGINETYLPPVSDVKQFFVMIKRKLGSIRLLFRSEIDCIDYAGLRWNKDLDVVAHMTRICLILVVSGISLIVLFCIIMQMQPSAWKAPALSVRSCVLALDL</sequence>
<dbReference type="Proteomes" id="UP000271098">
    <property type="component" value="Unassembled WGS sequence"/>
</dbReference>
<protein>
    <recommendedName>
        <fullName evidence="2">Decapping nuclease</fullName>
        <ecNumber evidence="2">3.6.1.-</ecNumber>
    </recommendedName>
</protein>
<comment type="function">
    <text evidence="2">Decapping enzyme for NAD-capped RNAs: specifically hydrolyzes the nicotinamide adenine dinucleotide (NAD) cap from a subset of RNAs by removing the entire NAD moiety from the 5'-end of an NAD-capped RNA.</text>
</comment>
<dbReference type="GO" id="GO:0003723">
    <property type="term" value="F:RNA binding"/>
    <property type="evidence" value="ECO:0007669"/>
    <property type="project" value="UniProtKB-KW"/>
</dbReference>
<dbReference type="PANTHER" id="PTHR12395">
    <property type="entry name" value="DOM-3 RELATED"/>
    <property type="match status" value="1"/>
</dbReference>
<keyword evidence="2" id="KW-0378">Hydrolase</keyword>
<keyword evidence="2" id="KW-0539">Nucleus</keyword>
<dbReference type="AlphaFoldDB" id="A0A183DZU1"/>
<dbReference type="GO" id="GO:0005829">
    <property type="term" value="C:cytosol"/>
    <property type="evidence" value="ECO:0007669"/>
    <property type="project" value="TreeGrafter"/>
</dbReference>